<dbReference type="eggNOG" id="COG2211">
    <property type="taxonomic scope" value="Bacteria"/>
</dbReference>
<evidence type="ECO:0000313" key="8">
    <source>
        <dbReference type="EMBL" id="ACB74152.1"/>
    </source>
</evidence>
<gene>
    <name evidence="8" type="ordered locus">Oter_0864</name>
</gene>
<dbReference type="AlphaFoldDB" id="B1ZWM5"/>
<dbReference type="SUPFAM" id="SSF103473">
    <property type="entry name" value="MFS general substrate transporter"/>
    <property type="match status" value="1"/>
</dbReference>
<proteinExistence type="predicted"/>
<dbReference type="InterPro" id="IPR011701">
    <property type="entry name" value="MFS"/>
</dbReference>
<evidence type="ECO:0000256" key="5">
    <source>
        <dbReference type="ARBA" id="ARBA00023136"/>
    </source>
</evidence>
<dbReference type="Pfam" id="PF07690">
    <property type="entry name" value="MFS_1"/>
    <property type="match status" value="1"/>
</dbReference>
<dbReference type="GO" id="GO:0016020">
    <property type="term" value="C:membrane"/>
    <property type="evidence" value="ECO:0007669"/>
    <property type="project" value="UniProtKB-SubCell"/>
</dbReference>
<feature type="transmembrane region" description="Helical" evidence="6">
    <location>
        <begin position="289"/>
        <end position="312"/>
    </location>
</feature>
<dbReference type="STRING" id="452637.Oter_0864"/>
<feature type="transmembrane region" description="Helical" evidence="6">
    <location>
        <begin position="247"/>
        <end position="269"/>
    </location>
</feature>
<reference evidence="8 9" key="1">
    <citation type="journal article" date="2011" name="J. Bacteriol.">
        <title>Genome sequence of the verrucomicrobium Opitutus terrae PB90-1, an abundant inhabitant of rice paddy soil ecosystems.</title>
        <authorList>
            <person name="van Passel M.W."/>
            <person name="Kant R."/>
            <person name="Palva A."/>
            <person name="Copeland A."/>
            <person name="Lucas S."/>
            <person name="Lapidus A."/>
            <person name="Glavina del Rio T."/>
            <person name="Pitluck S."/>
            <person name="Goltsman E."/>
            <person name="Clum A."/>
            <person name="Sun H."/>
            <person name="Schmutz J."/>
            <person name="Larimer F.W."/>
            <person name="Land M.L."/>
            <person name="Hauser L."/>
            <person name="Kyrpides N."/>
            <person name="Mikhailova N."/>
            <person name="Richardson P.P."/>
            <person name="Janssen P.H."/>
            <person name="de Vos W.M."/>
            <person name="Smidt H."/>
        </authorList>
    </citation>
    <scope>NUCLEOTIDE SEQUENCE [LARGE SCALE GENOMIC DNA]</scope>
    <source>
        <strain evidence="9">DSM 11246 / JCM 15787 / PB90-1</strain>
    </source>
</reference>
<dbReference type="InterPro" id="IPR020846">
    <property type="entry name" value="MFS_dom"/>
</dbReference>
<keyword evidence="2" id="KW-0813">Transport</keyword>
<dbReference type="PROSITE" id="PS50850">
    <property type="entry name" value="MFS"/>
    <property type="match status" value="1"/>
</dbReference>
<evidence type="ECO:0000256" key="1">
    <source>
        <dbReference type="ARBA" id="ARBA00004141"/>
    </source>
</evidence>
<evidence type="ECO:0000259" key="7">
    <source>
        <dbReference type="PROSITE" id="PS50850"/>
    </source>
</evidence>
<evidence type="ECO:0000256" key="6">
    <source>
        <dbReference type="SAM" id="Phobius"/>
    </source>
</evidence>
<keyword evidence="4 6" id="KW-1133">Transmembrane helix</keyword>
<dbReference type="GO" id="GO:0022857">
    <property type="term" value="F:transmembrane transporter activity"/>
    <property type="evidence" value="ECO:0007669"/>
    <property type="project" value="InterPro"/>
</dbReference>
<dbReference type="PANTHER" id="PTHR19432:SF35">
    <property type="entry name" value="SOLUTE CARRIER FAMILY 45 MEMBER 3 ISOFORM X1"/>
    <property type="match status" value="1"/>
</dbReference>
<dbReference type="Gene3D" id="1.20.1250.20">
    <property type="entry name" value="MFS general substrate transporter like domains"/>
    <property type="match status" value="1"/>
</dbReference>
<dbReference type="Proteomes" id="UP000007013">
    <property type="component" value="Chromosome"/>
</dbReference>
<feature type="domain" description="Major facilitator superfamily (MFS) profile" evidence="7">
    <location>
        <begin position="11"/>
        <end position="435"/>
    </location>
</feature>
<organism evidence="8 9">
    <name type="scientific">Opitutus terrae (strain DSM 11246 / JCM 15787 / PB90-1)</name>
    <dbReference type="NCBI Taxonomy" id="452637"/>
    <lineage>
        <taxon>Bacteria</taxon>
        <taxon>Pseudomonadati</taxon>
        <taxon>Verrucomicrobiota</taxon>
        <taxon>Opitutia</taxon>
        <taxon>Opitutales</taxon>
        <taxon>Opitutaceae</taxon>
        <taxon>Opitutus</taxon>
    </lineage>
</organism>
<evidence type="ECO:0000256" key="2">
    <source>
        <dbReference type="ARBA" id="ARBA00022448"/>
    </source>
</evidence>
<keyword evidence="5 6" id="KW-0472">Membrane</keyword>
<dbReference type="KEGG" id="ote:Oter_0864"/>
<dbReference type="InterPro" id="IPR036259">
    <property type="entry name" value="MFS_trans_sf"/>
</dbReference>
<feature type="transmembrane region" description="Helical" evidence="6">
    <location>
        <begin position="12"/>
        <end position="29"/>
    </location>
</feature>
<accession>B1ZWM5</accession>
<keyword evidence="9" id="KW-1185">Reference proteome</keyword>
<protein>
    <submittedName>
        <fullName evidence="8">Major facilitator superfamily MFS_1</fullName>
    </submittedName>
</protein>
<feature type="transmembrane region" description="Helical" evidence="6">
    <location>
        <begin position="319"/>
        <end position="338"/>
    </location>
</feature>
<dbReference type="HOGENOM" id="CLU_030246_1_0_0"/>
<evidence type="ECO:0000256" key="3">
    <source>
        <dbReference type="ARBA" id="ARBA00022692"/>
    </source>
</evidence>
<feature type="transmembrane region" description="Helical" evidence="6">
    <location>
        <begin position="81"/>
        <end position="97"/>
    </location>
</feature>
<feature type="transmembrane region" description="Helical" evidence="6">
    <location>
        <begin position="344"/>
        <end position="365"/>
    </location>
</feature>
<sequence>MIARRPLALAEIIKMSFGFLGIQFGWGLQMANMSAIYQYLGASESEIPLLWLAAPVTGLIVQPIVGYYSDRTWTRLGRRRPYFLVGAILASFALLAMPNSSTLWMAAGLLWVLDASVNISMEPFRAFVGDLLPPEQRKVGFAMQSLLIGLGAILSSALPWLLTNVFGMAPGTASADSPIPLVVHVSFYIGAVVFITAVLYTVLTTPEHPPADLAAFEREKAASAGAWHAVVEIFRGLRDTPPIMRRLAVVQFFTWLGLFCLWIYFAPAIARSLFGGTPGSPEYQRGVEWGGVCFATYNGVAFAFSFALIPLARRYSARAIHRACLTAAALGLLAVGVWQHPTLLLISMLGVGIGWASILSMPYALLANVIPPARMGFYMGVFNFFIVLPQIVASAGLGFVVAHGFGGQALYAVLLGGASLVIAALALSLVPPDHVPVPADA</sequence>
<feature type="transmembrane region" description="Helical" evidence="6">
    <location>
        <begin position="377"/>
        <end position="402"/>
    </location>
</feature>
<feature type="transmembrane region" description="Helical" evidence="6">
    <location>
        <begin position="49"/>
        <end position="69"/>
    </location>
</feature>
<dbReference type="EMBL" id="CP001032">
    <property type="protein sequence ID" value="ACB74152.1"/>
    <property type="molecule type" value="Genomic_DNA"/>
</dbReference>
<feature type="transmembrane region" description="Helical" evidence="6">
    <location>
        <begin position="408"/>
        <end position="430"/>
    </location>
</feature>
<name>B1ZWM5_OPITP</name>
<comment type="subcellular location">
    <subcellularLocation>
        <location evidence="1">Membrane</location>
        <topology evidence="1">Multi-pass membrane protein</topology>
    </subcellularLocation>
</comment>
<dbReference type="RefSeq" id="WP_012373690.1">
    <property type="nucleotide sequence ID" value="NC_010571.1"/>
</dbReference>
<feature type="transmembrane region" description="Helical" evidence="6">
    <location>
        <begin position="181"/>
        <end position="203"/>
    </location>
</feature>
<evidence type="ECO:0000313" key="9">
    <source>
        <dbReference type="Proteomes" id="UP000007013"/>
    </source>
</evidence>
<dbReference type="PANTHER" id="PTHR19432">
    <property type="entry name" value="SUGAR TRANSPORTER"/>
    <property type="match status" value="1"/>
</dbReference>
<feature type="transmembrane region" description="Helical" evidence="6">
    <location>
        <begin position="141"/>
        <end position="161"/>
    </location>
</feature>
<evidence type="ECO:0000256" key="4">
    <source>
        <dbReference type="ARBA" id="ARBA00022989"/>
    </source>
</evidence>
<keyword evidence="3 6" id="KW-0812">Transmembrane</keyword>